<gene>
    <name evidence="1" type="ORF">ABID27_000486</name>
</gene>
<dbReference type="Gene3D" id="1.10.10.60">
    <property type="entry name" value="Homeodomain-like"/>
    <property type="match status" value="1"/>
</dbReference>
<comment type="caution">
    <text evidence="1">The sequence shown here is derived from an EMBL/GenBank/DDBJ whole genome shotgun (WGS) entry which is preliminary data.</text>
</comment>
<organism evidence="1 2">
    <name type="scientific">Streptococcus gallinaceus</name>
    <dbReference type="NCBI Taxonomy" id="165758"/>
    <lineage>
        <taxon>Bacteria</taxon>
        <taxon>Bacillati</taxon>
        <taxon>Bacillota</taxon>
        <taxon>Bacilli</taxon>
        <taxon>Lactobacillales</taxon>
        <taxon>Streptococcaceae</taxon>
        <taxon>Streptococcus</taxon>
    </lineage>
</organism>
<proteinExistence type="predicted"/>
<dbReference type="Proteomes" id="UP001549055">
    <property type="component" value="Unassembled WGS sequence"/>
</dbReference>
<evidence type="ECO:0000313" key="1">
    <source>
        <dbReference type="EMBL" id="MET3643864.1"/>
    </source>
</evidence>
<evidence type="ECO:0000313" key="2">
    <source>
        <dbReference type="Proteomes" id="UP001549055"/>
    </source>
</evidence>
<reference evidence="1 2" key="1">
    <citation type="submission" date="2024-06" db="EMBL/GenBank/DDBJ databases">
        <title>Genomic Encyclopedia of Type Strains, Phase IV (KMG-IV): sequencing the most valuable type-strain genomes for metagenomic binning, comparative biology and taxonomic classification.</title>
        <authorList>
            <person name="Goeker M."/>
        </authorList>
    </citation>
    <scope>NUCLEOTIDE SEQUENCE [LARGE SCALE GENOMIC DNA]</scope>
    <source>
        <strain evidence="1 2">DSM 15349</strain>
    </source>
</reference>
<keyword evidence="2" id="KW-1185">Reference proteome</keyword>
<protein>
    <submittedName>
        <fullName evidence="1">IS30 family transposase</fullName>
    </submittedName>
</protein>
<dbReference type="InterPro" id="IPR038603">
    <property type="entry name" value="Znf_FCS_sf"/>
</dbReference>
<sequence>MNTEEKEKIKELRIKGMGYREISSNMNISLNTIKSYCKRNGLGNEKGSENISSSEFCGKAIYQNRKRKKKRFCSDSCRNAWWNKHKDAVNKKANYELVCKNCKNVFTSYGNKGRKFCSHACYISYRFGGRHHECH</sequence>
<dbReference type="RefSeq" id="WP_354280004.1">
    <property type="nucleotide sequence ID" value="NZ_JBEPMK010000002.1"/>
</dbReference>
<dbReference type="EMBL" id="JBEPMK010000002">
    <property type="protein sequence ID" value="MET3643864.1"/>
    <property type="molecule type" value="Genomic_DNA"/>
</dbReference>
<name>A0ABV2JIZ7_9STRE</name>
<accession>A0ABV2JIZ7</accession>
<dbReference type="Gene3D" id="3.30.60.160">
    <property type="match status" value="1"/>
</dbReference>